<dbReference type="InterPro" id="IPR036249">
    <property type="entry name" value="Thioredoxin-like_sf"/>
</dbReference>
<keyword evidence="5 10" id="KW-1133">Transmembrane helix</keyword>
<feature type="transmembrane region" description="Helical" evidence="10">
    <location>
        <begin position="133"/>
        <end position="151"/>
    </location>
</feature>
<dbReference type="InterPro" id="IPR005074">
    <property type="entry name" value="Peptidase_C39"/>
</dbReference>
<gene>
    <name evidence="12" type="ORF">ED312_18855</name>
</gene>
<dbReference type="GO" id="GO:0008233">
    <property type="term" value="F:peptidase activity"/>
    <property type="evidence" value="ECO:0007669"/>
    <property type="project" value="InterPro"/>
</dbReference>
<feature type="domain" description="Vitamin K epoxide reductase" evidence="11">
    <location>
        <begin position="155"/>
        <end position="291"/>
    </location>
</feature>
<keyword evidence="7 10" id="KW-0472">Membrane</keyword>
<evidence type="ECO:0000256" key="7">
    <source>
        <dbReference type="ARBA" id="ARBA00023136"/>
    </source>
</evidence>
<dbReference type="GO" id="GO:0006508">
    <property type="term" value="P:proteolysis"/>
    <property type="evidence" value="ECO:0007669"/>
    <property type="project" value="InterPro"/>
</dbReference>
<feature type="transmembrane region" description="Helical" evidence="10">
    <location>
        <begin position="297"/>
        <end position="316"/>
    </location>
</feature>
<feature type="transmembrane region" description="Helical" evidence="10">
    <location>
        <begin position="211"/>
        <end position="234"/>
    </location>
</feature>
<evidence type="ECO:0000256" key="2">
    <source>
        <dbReference type="ARBA" id="ARBA00006214"/>
    </source>
</evidence>
<dbReference type="SUPFAM" id="SSF52833">
    <property type="entry name" value="Thioredoxin-like"/>
    <property type="match status" value="1"/>
</dbReference>
<organism evidence="12 13">
    <name type="scientific">Sinomicrobium pectinilyticum</name>
    <dbReference type="NCBI Taxonomy" id="1084421"/>
    <lineage>
        <taxon>Bacteria</taxon>
        <taxon>Pseudomonadati</taxon>
        <taxon>Bacteroidota</taxon>
        <taxon>Flavobacteriia</taxon>
        <taxon>Flavobacteriales</taxon>
        <taxon>Flavobacteriaceae</taxon>
        <taxon>Sinomicrobium</taxon>
    </lineage>
</organism>
<dbReference type="Pfam" id="PF03412">
    <property type="entry name" value="Peptidase_C39"/>
    <property type="match status" value="1"/>
</dbReference>
<evidence type="ECO:0000256" key="4">
    <source>
        <dbReference type="ARBA" id="ARBA00022719"/>
    </source>
</evidence>
<dbReference type="Gene3D" id="1.20.1440.130">
    <property type="entry name" value="VKOR domain"/>
    <property type="match status" value="1"/>
</dbReference>
<proteinExistence type="inferred from homology"/>
<dbReference type="EMBL" id="RJTM01000126">
    <property type="protein sequence ID" value="RNL80806.1"/>
    <property type="molecule type" value="Genomic_DNA"/>
</dbReference>
<keyword evidence="9" id="KW-0676">Redox-active center</keyword>
<sequence length="518" mass="59307">MNQTFHHIFRYIRDNNYEITYDEFTRQLTSHPDYPSLYAISDSLQHWQIENVVVRVPKEELHQLPENFIAVTGEDGNHNIVYIRKAGDNIRMYEEKDKKEIRVGEFLKLWSGIVLAVEPNEVKGNRFRLSLSGLSRVFVFVAVFAVVLRLITANYTLAVILFLLVSITGVFISVFAIRETLGFFSGTVHKICNAGSSTSCGEVLSSRAAKVFGPVTLSDLCFIYFTSVILTTLAVPDGYASVWTFLIVLGGVLFSLYSIYYQAVVIKKWCMLCLGINLVLYIQLGVLLLSSDYTLDVAFLSFLVLMLALTALGWLWSKEKLVKLRKLENVEVEFLKFKRNRKVFQAVLEGGDKVDEVSLESLEVLKLGKENTGEIVYGVLSPSCIHCKSTFLNYLDLIRESPDGLECAVLFNVNPENDQNPYLEICYRVLEMYERKERGEALMALKEWYTSGFDLKAWQDKYGKVNGEDIDKYKQQIYRHYHWCKENKINYTPATVFKGHIYPAAFAINDLKFFIEGD</sequence>
<comment type="caution">
    <text evidence="12">The sequence shown here is derived from an EMBL/GenBank/DDBJ whole genome shotgun (WGS) entry which is preliminary data.</text>
</comment>
<keyword evidence="3 10" id="KW-0812">Transmembrane</keyword>
<accession>A0A3N0DZ89</accession>
<evidence type="ECO:0000256" key="8">
    <source>
        <dbReference type="ARBA" id="ARBA00023157"/>
    </source>
</evidence>
<dbReference type="CDD" id="cd12921">
    <property type="entry name" value="VKOR_4"/>
    <property type="match status" value="1"/>
</dbReference>
<evidence type="ECO:0000259" key="11">
    <source>
        <dbReference type="SMART" id="SM00756"/>
    </source>
</evidence>
<feature type="transmembrane region" description="Helical" evidence="10">
    <location>
        <begin position="240"/>
        <end position="260"/>
    </location>
</feature>
<dbReference type="InterPro" id="IPR038354">
    <property type="entry name" value="VKOR_sf"/>
</dbReference>
<dbReference type="Pfam" id="PF07884">
    <property type="entry name" value="VKOR"/>
    <property type="match status" value="1"/>
</dbReference>
<dbReference type="GO" id="GO:0048038">
    <property type="term" value="F:quinone binding"/>
    <property type="evidence" value="ECO:0007669"/>
    <property type="project" value="UniProtKB-KW"/>
</dbReference>
<keyword evidence="13" id="KW-1185">Reference proteome</keyword>
<evidence type="ECO:0000313" key="12">
    <source>
        <dbReference type="EMBL" id="RNL80806.1"/>
    </source>
</evidence>
<evidence type="ECO:0000313" key="13">
    <source>
        <dbReference type="Proteomes" id="UP000267469"/>
    </source>
</evidence>
<keyword evidence="4" id="KW-0874">Quinone</keyword>
<dbReference type="OrthoDB" id="1100563at2"/>
<comment type="subcellular location">
    <subcellularLocation>
        <location evidence="1">Membrane</location>
        <topology evidence="1">Multi-pass membrane protein</topology>
    </subcellularLocation>
</comment>
<evidence type="ECO:0000256" key="10">
    <source>
        <dbReference type="SAM" id="Phobius"/>
    </source>
</evidence>
<evidence type="ECO:0000256" key="1">
    <source>
        <dbReference type="ARBA" id="ARBA00004141"/>
    </source>
</evidence>
<evidence type="ECO:0000256" key="5">
    <source>
        <dbReference type="ARBA" id="ARBA00022989"/>
    </source>
</evidence>
<keyword evidence="6" id="KW-0560">Oxidoreductase</keyword>
<reference evidence="12 13" key="1">
    <citation type="submission" date="2018-10" db="EMBL/GenBank/DDBJ databases">
        <title>Sinomicrobium pectinilyticum sp. nov., a pectinase-producing bacterium isolated from alkaline and saline soil, and emended description of the genus Sinomicrobium.</title>
        <authorList>
            <person name="Cheng B."/>
            <person name="Li C."/>
            <person name="Lai Q."/>
            <person name="Du M."/>
            <person name="Shao Z."/>
            <person name="Xu P."/>
            <person name="Yang C."/>
        </authorList>
    </citation>
    <scope>NUCLEOTIDE SEQUENCE [LARGE SCALE GENOMIC DNA]</scope>
    <source>
        <strain evidence="12 13">5DNS001</strain>
    </source>
</reference>
<dbReference type="Gene3D" id="3.90.70.10">
    <property type="entry name" value="Cysteine proteinases"/>
    <property type="match status" value="1"/>
</dbReference>
<evidence type="ECO:0000256" key="6">
    <source>
        <dbReference type="ARBA" id="ARBA00023002"/>
    </source>
</evidence>
<dbReference type="RefSeq" id="WP_123217585.1">
    <property type="nucleotide sequence ID" value="NZ_RJTM01000126.1"/>
</dbReference>
<evidence type="ECO:0000256" key="3">
    <source>
        <dbReference type="ARBA" id="ARBA00022692"/>
    </source>
</evidence>
<comment type="similarity">
    <text evidence="2">Belongs to the VKOR family.</text>
</comment>
<dbReference type="Proteomes" id="UP000267469">
    <property type="component" value="Unassembled WGS sequence"/>
</dbReference>
<name>A0A3N0DZ89_SINP1</name>
<dbReference type="InterPro" id="IPR012932">
    <property type="entry name" value="VKOR"/>
</dbReference>
<feature type="transmembrane region" description="Helical" evidence="10">
    <location>
        <begin position="157"/>
        <end position="177"/>
    </location>
</feature>
<dbReference type="GO" id="GO:0016020">
    <property type="term" value="C:membrane"/>
    <property type="evidence" value="ECO:0007669"/>
    <property type="project" value="UniProtKB-SubCell"/>
</dbReference>
<dbReference type="AlphaFoldDB" id="A0A3N0DZ89"/>
<dbReference type="SMART" id="SM00756">
    <property type="entry name" value="VKc"/>
    <property type="match status" value="1"/>
</dbReference>
<evidence type="ECO:0000256" key="9">
    <source>
        <dbReference type="ARBA" id="ARBA00023284"/>
    </source>
</evidence>
<dbReference type="GO" id="GO:0016491">
    <property type="term" value="F:oxidoreductase activity"/>
    <property type="evidence" value="ECO:0007669"/>
    <property type="project" value="UniProtKB-KW"/>
</dbReference>
<feature type="transmembrane region" description="Helical" evidence="10">
    <location>
        <begin position="272"/>
        <end position="291"/>
    </location>
</feature>
<dbReference type="GO" id="GO:0005524">
    <property type="term" value="F:ATP binding"/>
    <property type="evidence" value="ECO:0007669"/>
    <property type="project" value="InterPro"/>
</dbReference>
<keyword evidence="8" id="KW-1015">Disulfide bond</keyword>
<protein>
    <recommendedName>
        <fullName evidence="11">Vitamin K epoxide reductase domain-containing protein</fullName>
    </recommendedName>
</protein>